<evidence type="ECO:0000313" key="2">
    <source>
        <dbReference type="Proteomes" id="UP000654075"/>
    </source>
</evidence>
<proteinExistence type="predicted"/>
<name>A0A813H372_POLGL</name>
<accession>A0A813H372</accession>
<sequence length="118" mass="12904">MSRYLVVETQSIEGACSEGAEHRGSKPSVANGSKKVATNQIIASDRGHAAECHLTRQDKLVYMTAHEGSQGQANKPKRPCPTVTCIPMMDLHARHLALGMSQSNHSPAFQPCWPRQPR</sequence>
<dbReference type="EMBL" id="CAJNNV010030303">
    <property type="protein sequence ID" value="CAE8632090.1"/>
    <property type="molecule type" value="Genomic_DNA"/>
</dbReference>
<organism evidence="1 2">
    <name type="scientific">Polarella glacialis</name>
    <name type="common">Dinoflagellate</name>
    <dbReference type="NCBI Taxonomy" id="89957"/>
    <lineage>
        <taxon>Eukaryota</taxon>
        <taxon>Sar</taxon>
        <taxon>Alveolata</taxon>
        <taxon>Dinophyceae</taxon>
        <taxon>Suessiales</taxon>
        <taxon>Suessiaceae</taxon>
        <taxon>Polarella</taxon>
    </lineage>
</organism>
<protein>
    <submittedName>
        <fullName evidence="1">Uncharacterized protein</fullName>
    </submittedName>
</protein>
<dbReference type="Proteomes" id="UP000654075">
    <property type="component" value="Unassembled WGS sequence"/>
</dbReference>
<evidence type="ECO:0000313" key="1">
    <source>
        <dbReference type="EMBL" id="CAE8632090.1"/>
    </source>
</evidence>
<gene>
    <name evidence="1" type="ORF">PGLA1383_LOCUS48076</name>
</gene>
<keyword evidence="2" id="KW-1185">Reference proteome</keyword>
<dbReference type="AlphaFoldDB" id="A0A813H372"/>
<comment type="caution">
    <text evidence="1">The sequence shown here is derived from an EMBL/GenBank/DDBJ whole genome shotgun (WGS) entry which is preliminary data.</text>
</comment>
<reference evidence="1" key="1">
    <citation type="submission" date="2021-02" db="EMBL/GenBank/DDBJ databases">
        <authorList>
            <person name="Dougan E. K."/>
            <person name="Rhodes N."/>
            <person name="Thang M."/>
            <person name="Chan C."/>
        </authorList>
    </citation>
    <scope>NUCLEOTIDE SEQUENCE</scope>
</reference>